<accession>A0A9J6AQG2</accession>
<dbReference type="AlphaFoldDB" id="A0A9J6AQG2"/>
<dbReference type="PANTHER" id="PTHR32487:SF10">
    <property type="entry name" value="3-OXO-DELTA(4,5)-STEROID 5-BETA-REDUCTASE-LIKE"/>
    <property type="match status" value="1"/>
</dbReference>
<protein>
    <submittedName>
        <fullName evidence="1">Uncharacterized protein</fullName>
    </submittedName>
</protein>
<comment type="caution">
    <text evidence="1">The sequence shown here is derived from an EMBL/GenBank/DDBJ whole genome shotgun (WGS) entry which is preliminary data.</text>
</comment>
<keyword evidence="2" id="KW-1185">Reference proteome</keyword>
<gene>
    <name evidence="1" type="ORF">H5410_012071</name>
</gene>
<evidence type="ECO:0000313" key="2">
    <source>
        <dbReference type="Proteomes" id="UP000824120"/>
    </source>
</evidence>
<name>A0A9J6AQG2_SOLCO</name>
<dbReference type="PANTHER" id="PTHR32487">
    <property type="entry name" value="3-OXO-DELTA(4,5)-STEROID 5-BETA-REDUCTASE"/>
    <property type="match status" value="1"/>
</dbReference>
<sequence>MFRNVLTCVIPNAPNLHHICLQTGGMHYMGIHKSIDGKLHATSHDPPFNEDMKNWKTFTTFITRTEAVWDSFSNASDANLVAEHQIWAAMCPQGKNRAFNITNGDVFKWKHLWKVLSEEIGVEYVD</sequence>
<dbReference type="Proteomes" id="UP000824120">
    <property type="component" value="Chromosome 2"/>
</dbReference>
<proteinExistence type="predicted"/>
<organism evidence="1 2">
    <name type="scientific">Solanum commersonii</name>
    <name type="common">Commerson's wild potato</name>
    <name type="synonym">Commerson's nightshade</name>
    <dbReference type="NCBI Taxonomy" id="4109"/>
    <lineage>
        <taxon>Eukaryota</taxon>
        <taxon>Viridiplantae</taxon>
        <taxon>Streptophyta</taxon>
        <taxon>Embryophyta</taxon>
        <taxon>Tracheophyta</taxon>
        <taxon>Spermatophyta</taxon>
        <taxon>Magnoliopsida</taxon>
        <taxon>eudicotyledons</taxon>
        <taxon>Gunneridae</taxon>
        <taxon>Pentapetalae</taxon>
        <taxon>asterids</taxon>
        <taxon>lamiids</taxon>
        <taxon>Solanales</taxon>
        <taxon>Solanaceae</taxon>
        <taxon>Solanoideae</taxon>
        <taxon>Solaneae</taxon>
        <taxon>Solanum</taxon>
    </lineage>
</organism>
<dbReference type="EMBL" id="JACXVP010000002">
    <property type="protein sequence ID" value="KAG5626853.1"/>
    <property type="molecule type" value="Genomic_DNA"/>
</dbReference>
<reference evidence="1 2" key="1">
    <citation type="submission" date="2020-09" db="EMBL/GenBank/DDBJ databases">
        <title>De no assembly of potato wild relative species, Solanum commersonii.</title>
        <authorList>
            <person name="Cho K."/>
        </authorList>
    </citation>
    <scope>NUCLEOTIDE SEQUENCE [LARGE SCALE GENOMIC DNA]</scope>
    <source>
        <strain evidence="1">LZ3.2</strain>
        <tissue evidence="1">Leaf</tissue>
    </source>
</reference>
<dbReference type="Gene3D" id="3.40.50.720">
    <property type="entry name" value="NAD(P)-binding Rossmann-like Domain"/>
    <property type="match status" value="2"/>
</dbReference>
<dbReference type="OrthoDB" id="1731983at2759"/>
<evidence type="ECO:0000313" key="1">
    <source>
        <dbReference type="EMBL" id="KAG5626853.1"/>
    </source>
</evidence>